<accession>A0AAN8TDH3</accession>
<keyword evidence="2" id="KW-0812">Transmembrane</keyword>
<feature type="region of interest" description="Disordered" evidence="1">
    <location>
        <begin position="1"/>
        <end position="21"/>
    </location>
</feature>
<keyword evidence="2" id="KW-0472">Membrane</keyword>
<evidence type="ECO:0008006" key="5">
    <source>
        <dbReference type="Google" id="ProtNLM"/>
    </source>
</evidence>
<keyword evidence="4" id="KW-1185">Reference proteome</keyword>
<evidence type="ECO:0000256" key="1">
    <source>
        <dbReference type="SAM" id="MobiDB-lite"/>
    </source>
</evidence>
<evidence type="ECO:0000313" key="3">
    <source>
        <dbReference type="EMBL" id="KAK6783197.1"/>
    </source>
</evidence>
<organism evidence="3 4">
    <name type="scientific">Solanum bulbocastanum</name>
    <name type="common">Wild potato</name>
    <dbReference type="NCBI Taxonomy" id="147425"/>
    <lineage>
        <taxon>Eukaryota</taxon>
        <taxon>Viridiplantae</taxon>
        <taxon>Streptophyta</taxon>
        <taxon>Embryophyta</taxon>
        <taxon>Tracheophyta</taxon>
        <taxon>Spermatophyta</taxon>
        <taxon>Magnoliopsida</taxon>
        <taxon>eudicotyledons</taxon>
        <taxon>Gunneridae</taxon>
        <taxon>Pentapetalae</taxon>
        <taxon>asterids</taxon>
        <taxon>lamiids</taxon>
        <taxon>Solanales</taxon>
        <taxon>Solanaceae</taxon>
        <taxon>Solanoideae</taxon>
        <taxon>Solaneae</taxon>
        <taxon>Solanum</taxon>
    </lineage>
</organism>
<comment type="caution">
    <text evidence="3">The sequence shown here is derived from an EMBL/GenBank/DDBJ whole genome shotgun (WGS) entry which is preliminary data.</text>
</comment>
<proteinExistence type="predicted"/>
<reference evidence="3 4" key="1">
    <citation type="submission" date="2024-02" db="EMBL/GenBank/DDBJ databases">
        <title>de novo genome assembly of Solanum bulbocastanum strain 11H21.</title>
        <authorList>
            <person name="Hosaka A.J."/>
        </authorList>
    </citation>
    <scope>NUCLEOTIDE SEQUENCE [LARGE SCALE GENOMIC DNA]</scope>
    <source>
        <tissue evidence="3">Young leaves</tissue>
    </source>
</reference>
<sequence>MHFHPGNVSGKGGKLGDGRWSMRDSGRIGREKFFWIVVVLSHSVWFLPPFLPLLMGSFEEFKDTERREESSGRSFAGNGAGDVERESEK</sequence>
<protein>
    <recommendedName>
        <fullName evidence="5">Transmembrane protein</fullName>
    </recommendedName>
</protein>
<dbReference type="Proteomes" id="UP001371456">
    <property type="component" value="Unassembled WGS sequence"/>
</dbReference>
<feature type="region of interest" description="Disordered" evidence="1">
    <location>
        <begin position="65"/>
        <end position="89"/>
    </location>
</feature>
<evidence type="ECO:0000313" key="4">
    <source>
        <dbReference type="Proteomes" id="UP001371456"/>
    </source>
</evidence>
<name>A0AAN8TDH3_SOLBU</name>
<keyword evidence="2" id="KW-1133">Transmembrane helix</keyword>
<gene>
    <name evidence="3" type="ORF">RDI58_020994</name>
</gene>
<dbReference type="AlphaFoldDB" id="A0AAN8TDH3"/>
<evidence type="ECO:0000256" key="2">
    <source>
        <dbReference type="SAM" id="Phobius"/>
    </source>
</evidence>
<dbReference type="EMBL" id="JBANQN010000008">
    <property type="protein sequence ID" value="KAK6783197.1"/>
    <property type="molecule type" value="Genomic_DNA"/>
</dbReference>
<feature type="transmembrane region" description="Helical" evidence="2">
    <location>
        <begin position="33"/>
        <end position="51"/>
    </location>
</feature>